<evidence type="ECO:0000256" key="1">
    <source>
        <dbReference type="SAM" id="MobiDB-lite"/>
    </source>
</evidence>
<feature type="region of interest" description="Disordered" evidence="1">
    <location>
        <begin position="352"/>
        <end position="413"/>
    </location>
</feature>
<dbReference type="EMBL" id="QOIP01000125">
    <property type="protein sequence ID" value="RLU14650.1"/>
    <property type="molecule type" value="Genomic_DNA"/>
</dbReference>
<evidence type="ECO:0000313" key="6">
    <source>
        <dbReference type="EMBL" id="RLU14671.1"/>
    </source>
</evidence>
<dbReference type="EMBL" id="QOIP01000056">
    <property type="protein sequence ID" value="RLU14690.1"/>
    <property type="molecule type" value="Genomic_DNA"/>
</dbReference>
<comment type="caution">
    <text evidence="7">The sequence shown here is derived from an EMBL/GenBank/DDBJ whole genome shotgun (WGS) entry which is preliminary data.</text>
</comment>
<evidence type="ECO:0000313" key="4">
    <source>
        <dbReference type="EMBL" id="RLU14654.1"/>
    </source>
</evidence>
<feature type="region of interest" description="Disordered" evidence="1">
    <location>
        <begin position="441"/>
        <end position="486"/>
    </location>
</feature>
<evidence type="ECO:0008006" key="10">
    <source>
        <dbReference type="Google" id="ProtNLM"/>
    </source>
</evidence>
<dbReference type="AlphaFoldDB" id="A0A3L8D2S2"/>
<gene>
    <name evidence="4" type="ORF">DMN91_013036</name>
    <name evidence="5" type="ORF">DMN91_013038</name>
    <name evidence="6" type="ORF">DMN91_013040</name>
    <name evidence="7" type="ORF">DMN91_013049</name>
    <name evidence="8" type="ORF">DMN91_013050</name>
    <name evidence="3" type="ORF">DMN91_013082</name>
    <name evidence="2" type="ORF">DMN91_013085</name>
</gene>
<feature type="compositionally biased region" description="Basic and acidic residues" evidence="1">
    <location>
        <begin position="401"/>
        <end position="413"/>
    </location>
</feature>
<feature type="region of interest" description="Disordered" evidence="1">
    <location>
        <begin position="26"/>
        <end position="53"/>
    </location>
</feature>
<reference evidence="7 9" key="1">
    <citation type="journal article" date="2018" name="Genome Res.">
        <title>The genomic architecture and molecular evolution of ant odorant receptors.</title>
        <authorList>
            <person name="McKenzie S.K."/>
            <person name="Kronauer D.J.C."/>
        </authorList>
    </citation>
    <scope>NUCLEOTIDE SEQUENCE [LARGE SCALE GENOMIC DNA]</scope>
    <source>
        <strain evidence="7">Clonal line C1</strain>
    </source>
</reference>
<dbReference type="EMBL" id="QOIP01000124">
    <property type="protein sequence ID" value="RLU14652.1"/>
    <property type="molecule type" value="Genomic_DNA"/>
</dbReference>
<evidence type="ECO:0000313" key="3">
    <source>
        <dbReference type="EMBL" id="RLU14652.1"/>
    </source>
</evidence>
<protein>
    <recommendedName>
        <fullName evidence="10">CCHC-type domain-containing protein</fullName>
    </recommendedName>
</protein>
<reference evidence="7" key="2">
    <citation type="submission" date="2018-07" db="EMBL/GenBank/DDBJ databases">
        <authorList>
            <person name="Mckenzie S.K."/>
            <person name="Kronauer D.J.C."/>
        </authorList>
    </citation>
    <scope>NUCLEOTIDE SEQUENCE</scope>
    <source>
        <strain evidence="7">Clonal line C1</strain>
    </source>
</reference>
<accession>A0A3L8D2S2</accession>
<dbReference type="EMBL" id="QOIP01000042">
    <property type="protein sequence ID" value="RLU14693.1"/>
    <property type="molecule type" value="Genomic_DNA"/>
</dbReference>
<name>A0A3L8D2S2_OOCBI</name>
<evidence type="ECO:0000313" key="5">
    <source>
        <dbReference type="EMBL" id="RLU14659.1"/>
    </source>
</evidence>
<feature type="compositionally biased region" description="Basic and acidic residues" evidence="1">
    <location>
        <begin position="384"/>
        <end position="394"/>
    </location>
</feature>
<feature type="compositionally biased region" description="Basic and acidic residues" evidence="1">
    <location>
        <begin position="352"/>
        <end position="368"/>
    </location>
</feature>
<organism evidence="7 9">
    <name type="scientific">Ooceraea biroi</name>
    <name type="common">Clonal raider ant</name>
    <name type="synonym">Cerapachys biroi</name>
    <dbReference type="NCBI Taxonomy" id="2015173"/>
    <lineage>
        <taxon>Eukaryota</taxon>
        <taxon>Metazoa</taxon>
        <taxon>Ecdysozoa</taxon>
        <taxon>Arthropoda</taxon>
        <taxon>Hexapoda</taxon>
        <taxon>Insecta</taxon>
        <taxon>Pterygota</taxon>
        <taxon>Neoptera</taxon>
        <taxon>Endopterygota</taxon>
        <taxon>Hymenoptera</taxon>
        <taxon>Apocrita</taxon>
        <taxon>Aculeata</taxon>
        <taxon>Formicoidea</taxon>
        <taxon>Formicidae</taxon>
        <taxon>Dorylinae</taxon>
        <taxon>Ooceraea</taxon>
    </lineage>
</organism>
<proteinExistence type="predicted"/>
<dbReference type="EMBL" id="QOIP01000103">
    <property type="protein sequence ID" value="RLU14659.1"/>
    <property type="molecule type" value="Genomic_DNA"/>
</dbReference>
<evidence type="ECO:0000313" key="2">
    <source>
        <dbReference type="EMBL" id="RLU14650.1"/>
    </source>
</evidence>
<evidence type="ECO:0000313" key="7">
    <source>
        <dbReference type="EMBL" id="RLU14690.1"/>
    </source>
</evidence>
<dbReference type="EMBL" id="QOIP01000116">
    <property type="protein sequence ID" value="RLU14654.1"/>
    <property type="molecule type" value="Genomic_DNA"/>
</dbReference>
<evidence type="ECO:0000313" key="8">
    <source>
        <dbReference type="EMBL" id="RLU14693.1"/>
    </source>
</evidence>
<dbReference type="Proteomes" id="UP000279307">
    <property type="component" value="Unassembled WGS sequence"/>
</dbReference>
<dbReference type="EMBL" id="QOIP01000091">
    <property type="protein sequence ID" value="RLU14671.1"/>
    <property type="molecule type" value="Genomic_DNA"/>
</dbReference>
<evidence type="ECO:0000313" key="9">
    <source>
        <dbReference type="Proteomes" id="UP000279307"/>
    </source>
</evidence>
<sequence length="486" mass="56975">METRSKASKPLSEAEIEELQSQLRNKEKQLREQAAALESQQNEFETQKDAAEHDLREIRTSLENKELELRERDARNNKDPAEETLRENAELKRELARLRATALTEPLPLSQQPTVANPTHYWNTPAMFPSQDSWAEPPAPRVYFREILETVPHFDGYNVTVTQFTRACRRAKETVPASSERSLTRMLVNKLRGRAYSAVEGVPCDTIAQLADLLNRVFGEKKTVRQYHGDLSYTYWKTNEHILDYIDRVKDLHSCILDEERRQRGDLTNDKVAEIDAEVAEAFCKGLPPEFRMQLSNEHYVRPLRAYSRAIDLAKQREIDKERFEPRRNERIPEGHRIPFDNRPITYATRDRLNEYRRNSDRDRRIPQRENTPVYDRTGPIVNKYRDNRPRGDTNRYGNEQLRRDRPETRQETPIPERKWCRYCKNAGHEIEECRKRQYNNAQRESGNAARHSGNPDETRAGPSREPNRPIRTIATEAIETPESQC</sequence>